<feature type="transmembrane region" description="Helical" evidence="1">
    <location>
        <begin position="33"/>
        <end position="55"/>
    </location>
</feature>
<sequence length="238" mass="26123">MDIDRVHYRTRSGTVRQTRRLSRWRVPTPRRRIFWWLGWALSWPVVVELVSEAGFDSLLEIPPLLVSRHVLQFSNMMLISLTAGVICWLVHLAFWLDGTKFKPGLPGWLPFAKAVSLASAAFVMSILSALTGFTILVAMDSYTILSPASDGGCRVVVSEGIGTMPGYAGKVFVASSGPTILHDTGGRWSTGELAYDPFEEGAWTLAWNGPTADLNMSSAEGHVDNRVIYGAQPILCPD</sequence>
<keyword evidence="1" id="KW-1133">Transmembrane helix</keyword>
<organism evidence="2 3">
    <name type="scientific">Brooklawnia cerclae</name>
    <dbReference type="NCBI Taxonomy" id="349934"/>
    <lineage>
        <taxon>Bacteria</taxon>
        <taxon>Bacillati</taxon>
        <taxon>Actinomycetota</taxon>
        <taxon>Actinomycetes</taxon>
        <taxon>Propionibacteriales</taxon>
        <taxon>Propionibacteriaceae</taxon>
        <taxon>Brooklawnia</taxon>
    </lineage>
</organism>
<keyword evidence="1" id="KW-0812">Transmembrane</keyword>
<dbReference type="Proteomes" id="UP000749311">
    <property type="component" value="Unassembled WGS sequence"/>
</dbReference>
<reference evidence="2 3" key="1">
    <citation type="submission" date="2020-02" db="EMBL/GenBank/DDBJ databases">
        <title>Sequencing the genomes of 1000 actinobacteria strains.</title>
        <authorList>
            <person name="Klenk H.-P."/>
        </authorList>
    </citation>
    <scope>NUCLEOTIDE SEQUENCE [LARGE SCALE GENOMIC DNA]</scope>
    <source>
        <strain evidence="2 3">DSM 19609</strain>
    </source>
</reference>
<accession>A0ABX0SID5</accession>
<comment type="caution">
    <text evidence="2">The sequence shown here is derived from an EMBL/GenBank/DDBJ whole genome shotgun (WGS) entry which is preliminary data.</text>
</comment>
<keyword evidence="1" id="KW-0472">Membrane</keyword>
<proteinExistence type="predicted"/>
<evidence type="ECO:0000256" key="1">
    <source>
        <dbReference type="SAM" id="Phobius"/>
    </source>
</evidence>
<protein>
    <submittedName>
        <fullName evidence="2">Uncharacterized protein</fullName>
    </submittedName>
</protein>
<dbReference type="EMBL" id="JAAMOZ010000002">
    <property type="protein sequence ID" value="NIH58159.1"/>
    <property type="molecule type" value="Genomic_DNA"/>
</dbReference>
<feature type="transmembrane region" description="Helical" evidence="1">
    <location>
        <begin position="75"/>
        <end position="96"/>
    </location>
</feature>
<gene>
    <name evidence="2" type="ORF">FB473_002851</name>
</gene>
<name>A0ABX0SID5_9ACTN</name>
<feature type="transmembrane region" description="Helical" evidence="1">
    <location>
        <begin position="117"/>
        <end position="139"/>
    </location>
</feature>
<evidence type="ECO:0000313" key="2">
    <source>
        <dbReference type="EMBL" id="NIH58159.1"/>
    </source>
</evidence>
<keyword evidence="3" id="KW-1185">Reference proteome</keyword>
<evidence type="ECO:0000313" key="3">
    <source>
        <dbReference type="Proteomes" id="UP000749311"/>
    </source>
</evidence>